<dbReference type="WBParaSite" id="GPUH_0000118701-mRNA-1">
    <property type="protein sequence ID" value="GPUH_0000118701-mRNA-1"/>
    <property type="gene ID" value="GPUH_0000118701"/>
</dbReference>
<dbReference type="Pfam" id="PF12372">
    <property type="entry name" value="Htt_N-HEAT"/>
    <property type="match status" value="1"/>
</dbReference>
<accession>A0A183CXJ6</accession>
<protein>
    <submittedName>
        <fullName evidence="3">Rif1_N domain-containing protein</fullName>
    </submittedName>
</protein>
<evidence type="ECO:0000313" key="1">
    <source>
        <dbReference type="EMBL" id="VDK29545.1"/>
    </source>
</evidence>
<evidence type="ECO:0000313" key="2">
    <source>
        <dbReference type="Proteomes" id="UP000271098"/>
    </source>
</evidence>
<proteinExistence type="predicted"/>
<evidence type="ECO:0000313" key="3">
    <source>
        <dbReference type="WBParaSite" id="GPUH_0000118701-mRNA-1"/>
    </source>
</evidence>
<dbReference type="Proteomes" id="UP000271098">
    <property type="component" value="Unassembled WGS sequence"/>
</dbReference>
<dbReference type="OrthoDB" id="44867at2759"/>
<gene>
    <name evidence="1" type="ORF">GPUH_LOCUS1187</name>
</gene>
<dbReference type="AlphaFoldDB" id="A0A183CXJ6"/>
<dbReference type="InterPro" id="IPR024613">
    <property type="entry name" value="Huntingtin_N_HEAT_rpt-2"/>
</dbReference>
<sequence>MNYSFRFAGWSRKYIFSKETTPTSNEITLYVIMFEPFVSLSIRLYQSTNAADVQCSILDLLCVLIRGGINYSMLDPETRLLNFIIDQVNEIGTRNRTASDGVDRLICSIFDYFLVLSHTESRGQVIMELGKIYALVDYLIKACDNKPHLASVALNSLQLVTIDCVEVLGSFNGTLLKILQAVAYLAEFCPTKVIQLWAVAVLGSHIRGDAQRSSWSTKLFYSWTKVSLSLFDNFQQLSAENWDFNTAFSSTALLRLCCDSIFRPIDAFFNHLVAVLDDDLHCFSRLVAALPYLFIFLCVLKEGATFTRIEQICDNAVEKIGRALMALLSQCLIALRCWTSLSVTDEESCENLVIWYLLILSHAVRSGSMRCVTDTFRENFSTNSVDLHGLSLFYPRVYVQLLAFISVTGLHDQPLFYSYSSR</sequence>
<dbReference type="PANTHER" id="PTHR10170">
    <property type="entry name" value="HUNTINGTON DISEASE PROTEIN"/>
    <property type="match status" value="1"/>
</dbReference>
<dbReference type="EMBL" id="UYRT01001363">
    <property type="protein sequence ID" value="VDK29545.1"/>
    <property type="molecule type" value="Genomic_DNA"/>
</dbReference>
<dbReference type="PANTHER" id="PTHR10170:SF10">
    <property type="entry name" value="HUNTINGTIN"/>
    <property type="match status" value="1"/>
</dbReference>
<dbReference type="GO" id="GO:0005737">
    <property type="term" value="C:cytoplasm"/>
    <property type="evidence" value="ECO:0007669"/>
    <property type="project" value="TreeGrafter"/>
</dbReference>
<keyword evidence="2" id="KW-1185">Reference proteome</keyword>
<reference evidence="1 2" key="2">
    <citation type="submission" date="2018-11" db="EMBL/GenBank/DDBJ databases">
        <authorList>
            <consortium name="Pathogen Informatics"/>
        </authorList>
    </citation>
    <scope>NUCLEOTIDE SEQUENCE [LARGE SCALE GENOMIC DNA]</scope>
</reference>
<reference evidence="3" key="1">
    <citation type="submission" date="2016-06" db="UniProtKB">
        <authorList>
            <consortium name="WormBaseParasite"/>
        </authorList>
    </citation>
    <scope>IDENTIFICATION</scope>
</reference>
<name>A0A183CXJ6_9BILA</name>
<dbReference type="InterPro" id="IPR028426">
    <property type="entry name" value="Huntingtin_fam"/>
</dbReference>
<organism evidence="3">
    <name type="scientific">Gongylonema pulchrum</name>
    <dbReference type="NCBI Taxonomy" id="637853"/>
    <lineage>
        <taxon>Eukaryota</taxon>
        <taxon>Metazoa</taxon>
        <taxon>Ecdysozoa</taxon>
        <taxon>Nematoda</taxon>
        <taxon>Chromadorea</taxon>
        <taxon>Rhabditida</taxon>
        <taxon>Spirurina</taxon>
        <taxon>Spiruromorpha</taxon>
        <taxon>Spiruroidea</taxon>
        <taxon>Gongylonematidae</taxon>
        <taxon>Gongylonema</taxon>
    </lineage>
</organism>